<dbReference type="InterPro" id="IPR024388">
    <property type="entry name" value="Ribosomal_mL58"/>
</dbReference>
<evidence type="ECO:0000313" key="1">
    <source>
        <dbReference type="EMBL" id="CCC66894.1"/>
    </source>
</evidence>
<evidence type="ECO:0000313" key="2">
    <source>
        <dbReference type="Proteomes" id="UP000001640"/>
    </source>
</evidence>
<dbReference type="eggNOG" id="ENOG502S0A4">
    <property type="taxonomic scope" value="Eukaryota"/>
</dbReference>
<dbReference type="PANTHER" id="PTHR28266">
    <property type="entry name" value="54S RIBOSOMAL PROTEIN L20, MITOCHONDRIAL"/>
    <property type="match status" value="1"/>
</dbReference>
<dbReference type="GeneID" id="96900381"/>
<sequence>MSHVARRQFSSGSATPTLQSLSKYITKAKNGQGHGTMKGSPTIYNSRSSQANYKGFLKAEQKTPAGFYFQGAQSSPMGSINNETIPVSFLPKSDPRRTYLAREVVPSMKKLSQGALPVLQGRDTPKSYHLKPEQVAEIVKLRQGDPEKYSRKKLAQMYNVSPLFISLVSSVPQKRKDEMDKRLSNIKSHWNSRRTIARDDRQKRKSLWYRA</sequence>
<proteinExistence type="predicted"/>
<dbReference type="GO" id="GO:0005762">
    <property type="term" value="C:mitochondrial large ribosomal subunit"/>
    <property type="evidence" value="ECO:0007669"/>
    <property type="project" value="EnsemblFungi"/>
</dbReference>
<dbReference type="FunCoup" id="G0V604">
    <property type="interactions" value="188"/>
</dbReference>
<reference evidence="1 2" key="1">
    <citation type="journal article" date="2011" name="Proc. Natl. Acad. Sci. U.S.A.">
        <title>Evolutionary erosion of yeast sex chromosomes by mating-type switching accidents.</title>
        <authorList>
            <person name="Gordon J.L."/>
            <person name="Armisen D."/>
            <person name="Proux-Wera E."/>
            <person name="Oheigeartaigh S.S."/>
            <person name="Byrne K.P."/>
            <person name="Wolfe K.H."/>
        </authorList>
    </citation>
    <scope>NUCLEOTIDE SEQUENCE [LARGE SCALE GENOMIC DNA]</scope>
    <source>
        <strain evidence="2">ATCC 76901 / BCRC 22586 / CBS 4309 / NBRC 1992 / NRRL Y-12630</strain>
    </source>
</reference>
<protein>
    <submittedName>
        <fullName evidence="1">Uncharacterized protein</fullName>
    </submittedName>
</protein>
<dbReference type="KEGG" id="ncs:NCAS_0A03360"/>
<dbReference type="GO" id="GO:0003735">
    <property type="term" value="F:structural constituent of ribosome"/>
    <property type="evidence" value="ECO:0007669"/>
    <property type="project" value="EnsemblFungi"/>
</dbReference>
<dbReference type="STRING" id="1064592.G0V604"/>
<dbReference type="AlphaFoldDB" id="G0V604"/>
<dbReference type="RefSeq" id="XP_003673283.1">
    <property type="nucleotide sequence ID" value="XM_003673235.1"/>
</dbReference>
<dbReference type="HOGENOM" id="CLU_089054_1_0_1"/>
<dbReference type="OMA" id="PEKYTRK"/>
<dbReference type="EMBL" id="HE576752">
    <property type="protein sequence ID" value="CCC66894.1"/>
    <property type="molecule type" value="Genomic_DNA"/>
</dbReference>
<dbReference type="Pfam" id="PF12824">
    <property type="entry name" value="MRP-L20"/>
    <property type="match status" value="1"/>
</dbReference>
<dbReference type="PANTHER" id="PTHR28266:SF1">
    <property type="entry name" value="LARGE RIBOSOMAL SUBUNIT PROTEIN ML58"/>
    <property type="match status" value="1"/>
</dbReference>
<reference key="2">
    <citation type="submission" date="2011-08" db="EMBL/GenBank/DDBJ databases">
        <title>Genome sequence of Naumovozyma castellii.</title>
        <authorList>
            <person name="Gordon J.L."/>
            <person name="Armisen D."/>
            <person name="Proux-Wera E."/>
            <person name="OhEigeartaigh S.S."/>
            <person name="Byrne K.P."/>
            <person name="Wolfe K.H."/>
        </authorList>
    </citation>
    <scope>NUCLEOTIDE SEQUENCE</scope>
    <source>
        <strain>Type strain:CBS 4309</strain>
    </source>
</reference>
<dbReference type="InParanoid" id="G0V604"/>
<dbReference type="OrthoDB" id="6021263at2759"/>
<organism evidence="1 2">
    <name type="scientific">Naumovozyma castellii</name>
    <name type="common">Yeast</name>
    <name type="synonym">Saccharomyces castellii</name>
    <dbReference type="NCBI Taxonomy" id="27288"/>
    <lineage>
        <taxon>Eukaryota</taxon>
        <taxon>Fungi</taxon>
        <taxon>Dikarya</taxon>
        <taxon>Ascomycota</taxon>
        <taxon>Saccharomycotina</taxon>
        <taxon>Saccharomycetes</taxon>
        <taxon>Saccharomycetales</taxon>
        <taxon>Saccharomycetaceae</taxon>
        <taxon>Naumovozyma</taxon>
    </lineage>
</organism>
<accession>G0V604</accession>
<keyword evidence="2" id="KW-1185">Reference proteome</keyword>
<name>G0V604_NAUCA</name>
<gene>
    <name evidence="1" type="primary">NCAS0A03360</name>
    <name evidence="1" type="ordered locus">NCAS_0A03360</name>
</gene>
<dbReference type="Proteomes" id="UP000001640">
    <property type="component" value="Chromosome 1"/>
</dbReference>